<dbReference type="PATRIC" id="fig|999432.5.peg.1342"/>
<gene>
    <name evidence="7" type="ORF">HMPREF9726_01291</name>
</gene>
<feature type="transmembrane region" description="Helical" evidence="6">
    <location>
        <begin position="44"/>
        <end position="59"/>
    </location>
</feature>
<dbReference type="Pfam" id="PF02361">
    <property type="entry name" value="CbiQ"/>
    <property type="match status" value="1"/>
</dbReference>
<feature type="transmembrane region" description="Helical" evidence="6">
    <location>
        <begin position="223"/>
        <end position="245"/>
    </location>
</feature>
<keyword evidence="5 6" id="KW-0472">Membrane</keyword>
<evidence type="ECO:0000256" key="3">
    <source>
        <dbReference type="ARBA" id="ARBA00022692"/>
    </source>
</evidence>
<keyword evidence="4 6" id="KW-1133">Transmembrane helix</keyword>
<keyword evidence="3 6" id="KW-0812">Transmembrane</keyword>
<organism evidence="7">
    <name type="scientific">Treponema denticola H-22</name>
    <dbReference type="NCBI Taxonomy" id="999432"/>
    <lineage>
        <taxon>Bacteria</taxon>
        <taxon>Pseudomonadati</taxon>
        <taxon>Spirochaetota</taxon>
        <taxon>Spirochaetia</taxon>
        <taxon>Spirochaetales</taxon>
        <taxon>Treponemataceae</taxon>
        <taxon>Treponema</taxon>
    </lineage>
</organism>
<dbReference type="GO" id="GO:0005886">
    <property type="term" value="C:plasma membrane"/>
    <property type="evidence" value="ECO:0007669"/>
    <property type="project" value="UniProtKB-ARBA"/>
</dbReference>
<name>A0A0E2E666_TREDN</name>
<dbReference type="PANTHER" id="PTHR34857:SF2">
    <property type="entry name" value="SLL0384 PROTEIN"/>
    <property type="match status" value="1"/>
</dbReference>
<dbReference type="InterPro" id="IPR003339">
    <property type="entry name" value="ABC/ECF_trnsptr_transmembrane"/>
</dbReference>
<dbReference type="AlphaFoldDB" id="A0A0E2E666"/>
<proteinExistence type="predicted"/>
<feature type="transmembrane region" description="Helical" evidence="6">
    <location>
        <begin position="92"/>
        <end position="115"/>
    </location>
</feature>
<dbReference type="HOGENOM" id="CLU_076847_1_1_12"/>
<evidence type="ECO:0000313" key="7">
    <source>
        <dbReference type="EMBL" id="EMB33477.1"/>
    </source>
</evidence>
<evidence type="ECO:0000256" key="6">
    <source>
        <dbReference type="SAM" id="Phobius"/>
    </source>
</evidence>
<sequence length="246" mass="27116">MIAYSSALSQEKRRGFLDPRTKLVLVLVLAVFVMGGLGGSQMKSIKIILSVLPFLLLLIERQWKRFGRGVIMLAVGYGLLIAMPHLPGLLNFIALMCGGILTRFAVTVVMGGYLIGTTSVSEFISAMERLHIPQAITIPMSVMFRMFPTIGAEWKSIRRAMGMRGIRLGGVRPGEVVEYQLVPMITSTVRIGEDLSAAALTRGLGSPIKRTNICRIGFRVQDLILLIICLAVVVMWILELCRVALW</sequence>
<protein>
    <recommendedName>
        <fullName evidence="8">Cobalt transport protein</fullName>
    </recommendedName>
</protein>
<evidence type="ECO:0000256" key="2">
    <source>
        <dbReference type="ARBA" id="ARBA00022475"/>
    </source>
</evidence>
<reference evidence="7" key="1">
    <citation type="submission" date="2012-01" db="EMBL/GenBank/DDBJ databases">
        <title>The Genome Sequence of Treponema denticola H-22.</title>
        <authorList>
            <consortium name="The Broad Institute Genome Sequencing Platform"/>
            <person name="Earl A."/>
            <person name="Ward D."/>
            <person name="Feldgarden M."/>
            <person name="Gevers D."/>
            <person name="Blanton J.M."/>
            <person name="Fenno C.J."/>
            <person name="Baranova O.V."/>
            <person name="Mathney J."/>
            <person name="Dewhirst F.E."/>
            <person name="Izard J."/>
            <person name="Young S.K."/>
            <person name="Zeng Q."/>
            <person name="Gargeya S."/>
            <person name="Fitzgerald M."/>
            <person name="Haas B."/>
            <person name="Abouelleil A."/>
            <person name="Alvarado L."/>
            <person name="Arachchi H.M."/>
            <person name="Berlin A."/>
            <person name="Chapman S.B."/>
            <person name="Gearin G."/>
            <person name="Goldberg J."/>
            <person name="Griggs A."/>
            <person name="Gujja S."/>
            <person name="Hansen M."/>
            <person name="Heiman D."/>
            <person name="Howarth C."/>
            <person name="Larimer J."/>
            <person name="Lui A."/>
            <person name="MacDonald P.J.P."/>
            <person name="McCowen C."/>
            <person name="Montmayeur A."/>
            <person name="Murphy C."/>
            <person name="Neiman D."/>
            <person name="Pearson M."/>
            <person name="Priest M."/>
            <person name="Roberts A."/>
            <person name="Saif S."/>
            <person name="Shea T."/>
            <person name="Sisk P."/>
            <person name="Stolte C."/>
            <person name="Sykes S."/>
            <person name="Wortman J."/>
            <person name="Nusbaum C."/>
            <person name="Birren B."/>
        </authorList>
    </citation>
    <scope>NUCLEOTIDE SEQUENCE [LARGE SCALE GENOMIC DNA]</scope>
    <source>
        <strain evidence="7">H-22</strain>
    </source>
</reference>
<comment type="caution">
    <text evidence="7">The sequence shown here is derived from an EMBL/GenBank/DDBJ whole genome shotgun (WGS) entry which is preliminary data.</text>
</comment>
<dbReference type="EMBL" id="AGDV01000011">
    <property type="protein sequence ID" value="EMB33477.1"/>
    <property type="molecule type" value="Genomic_DNA"/>
</dbReference>
<feature type="transmembrane region" description="Helical" evidence="6">
    <location>
        <begin position="66"/>
        <end position="86"/>
    </location>
</feature>
<dbReference type="CDD" id="cd16914">
    <property type="entry name" value="EcfT"/>
    <property type="match status" value="1"/>
</dbReference>
<keyword evidence="2" id="KW-1003">Cell membrane</keyword>
<dbReference type="RefSeq" id="WP_002684349.1">
    <property type="nucleotide sequence ID" value="NZ_CM001795.1"/>
</dbReference>
<dbReference type="PANTHER" id="PTHR34857">
    <property type="entry name" value="SLL0384 PROTEIN"/>
    <property type="match status" value="1"/>
</dbReference>
<evidence type="ECO:0000256" key="5">
    <source>
        <dbReference type="ARBA" id="ARBA00023136"/>
    </source>
</evidence>
<feature type="transmembrane region" description="Helical" evidence="6">
    <location>
        <begin position="21"/>
        <end position="38"/>
    </location>
</feature>
<dbReference type="Proteomes" id="UP000011705">
    <property type="component" value="Chromosome"/>
</dbReference>
<evidence type="ECO:0008006" key="8">
    <source>
        <dbReference type="Google" id="ProtNLM"/>
    </source>
</evidence>
<evidence type="ECO:0000256" key="1">
    <source>
        <dbReference type="ARBA" id="ARBA00004141"/>
    </source>
</evidence>
<evidence type="ECO:0000256" key="4">
    <source>
        <dbReference type="ARBA" id="ARBA00022989"/>
    </source>
</evidence>
<accession>A0A0E2E666</accession>
<comment type="subcellular location">
    <subcellularLocation>
        <location evidence="1">Membrane</location>
        <topology evidence="1">Multi-pass membrane protein</topology>
    </subcellularLocation>
</comment>
<dbReference type="InterPro" id="IPR051611">
    <property type="entry name" value="ECF_transporter_component"/>
</dbReference>